<evidence type="ECO:0000313" key="2">
    <source>
        <dbReference type="EMBL" id="TWW09055.1"/>
    </source>
</evidence>
<evidence type="ECO:0000313" key="3">
    <source>
        <dbReference type="Proteomes" id="UP000321083"/>
    </source>
</evidence>
<evidence type="ECO:0000256" key="1">
    <source>
        <dbReference type="SAM" id="MobiDB-lite"/>
    </source>
</evidence>
<feature type="region of interest" description="Disordered" evidence="1">
    <location>
        <begin position="1"/>
        <end position="40"/>
    </location>
</feature>
<comment type="caution">
    <text evidence="2">The sequence shown here is derived from an EMBL/GenBank/DDBJ whole genome shotgun (WGS) entry which is preliminary data.</text>
</comment>
<dbReference type="Proteomes" id="UP000321083">
    <property type="component" value="Unassembled WGS sequence"/>
</dbReference>
<organism evidence="2 3">
    <name type="scientific">Planctomyces bekefii</name>
    <dbReference type="NCBI Taxonomy" id="1653850"/>
    <lineage>
        <taxon>Bacteria</taxon>
        <taxon>Pseudomonadati</taxon>
        <taxon>Planctomycetota</taxon>
        <taxon>Planctomycetia</taxon>
        <taxon>Planctomycetales</taxon>
        <taxon>Planctomycetaceae</taxon>
        <taxon>Planctomyces</taxon>
    </lineage>
</organism>
<sequence>MNQLRRVQGLAYPTEASRSADVKTGEIAGKEPGVPKPKWF</sequence>
<name>A0A5C6M4J8_9PLAN</name>
<dbReference type="AlphaFoldDB" id="A0A5C6M4J8"/>
<gene>
    <name evidence="2" type="ORF">E3A20_18190</name>
</gene>
<dbReference type="EMBL" id="SRHE01000405">
    <property type="protein sequence ID" value="TWW09055.1"/>
    <property type="molecule type" value="Genomic_DNA"/>
</dbReference>
<accession>A0A5C6M4J8</accession>
<protein>
    <submittedName>
        <fullName evidence="2">Uncharacterized protein</fullName>
    </submittedName>
</protein>
<proteinExistence type="predicted"/>
<keyword evidence="3" id="KW-1185">Reference proteome</keyword>
<reference evidence="2 3" key="2">
    <citation type="submission" date="2019-08" db="EMBL/GenBank/DDBJ databases">
        <authorList>
            <person name="Henke P."/>
        </authorList>
    </citation>
    <scope>NUCLEOTIDE SEQUENCE [LARGE SCALE GENOMIC DNA]</scope>
    <source>
        <strain evidence="2">Phe10_nw2017</strain>
    </source>
</reference>
<reference evidence="2 3" key="1">
    <citation type="submission" date="2019-08" db="EMBL/GenBank/DDBJ databases">
        <title>100 year-old enigma solved: identification of Planctomyces bekefii, the type genus and species of the phylum Planctomycetes.</title>
        <authorList>
            <person name="Svetlana D.N."/>
            <person name="Overmann J."/>
        </authorList>
    </citation>
    <scope>NUCLEOTIDE SEQUENCE [LARGE SCALE GENOMIC DNA]</scope>
    <source>
        <strain evidence="2">Phe10_nw2017</strain>
    </source>
</reference>